<gene>
    <name evidence="12" type="ORF">BcabD6B2_16490</name>
</gene>
<evidence type="ECO:0000256" key="7">
    <source>
        <dbReference type="ARBA" id="ARBA00023186"/>
    </source>
</evidence>
<evidence type="ECO:0000256" key="6">
    <source>
        <dbReference type="ARBA" id="ARBA00022840"/>
    </source>
</evidence>
<keyword evidence="8 9" id="KW-0539">Nucleus</keyword>
<dbReference type="Pfam" id="PF17865">
    <property type="entry name" value="AAA_lid_5"/>
    <property type="match status" value="1"/>
</dbReference>
<accession>A0AAV4LQH9</accession>
<sequence>MIAEEQMEYSSQLSAYCTHLANALSSSCCDTTDFDINEVCSRLDSISRSWELSPSRRFVPCHKGVSSSILKLYGNAFYCESAFRRLASACALGIARDWDRDVSVAWRKLQFVTWSCLLNPCTSSDVVAHAPAIALSLVADFISDNDASEELLLERLTLLWRLRRDARLRIASRRAFADIINRAETSDAVRMSLRGDRSDGAEVSQYKLWLLRNLDRVLTSSKYREIASEYEQMYGIAVADKSVAGVDHERGGNAGLTDLHISVSDCSYVELPHSNLVRVGKRVSYLRYPDVTHDDAFVELDYSLEVLASMLCHLDASVGSVVSGECCKEFYIRELANRVGVPHDRIRRIYTDETTDVKSLVGQWICTEKVGEFKFSYGILSTAMRRGHWLIFDENLSESIGCLLHSVCQQGRLTITELNEVVDASSNFHVFVTTKNTQTLSGSLKHLPRTHVPELSEEDCVEIASRRWDVIAPIAASVVAAFFSLRARLTDHRGFNMSDLFKIFNRLATSGVTFDGYLSSATRGVILESFYCVVLAGISYDRLRESILGDVGEMFGIPRSSCSEVLPLSQIKESDNTRVHLKVLHQMMSCYLCNEPVLLVGETGTGKTAIVQHFAKLTGNTLKVYVFSEQSEAEDLIGSFFPDNIADVCADMFGRALRVLLRCCAADDLLLCYLDHLADLFKKGLYARFMRTLAAGIGQIGAKATDDIMSEAVALRGECNLHAGSEPPVKQSFKLSQLQQPLDVLTGSAATIHDSYTAAFRAAGPQLQFKFEEGLLIRAMREGWWILLDEINLAPSDLLQRFVGILSRTPAKFELYECGSRVVDIHENFRLFACMNPPIIRKGDFVTFTSGKKELPANFRSQMTEIFVDEIETVEDVAVVVRAYADDRSVPSAELCHFYLKARELCREGALEDGCFKSPTFTLRNLVRTLNYMHNVMRRSHRAVKDGREAFVDAALSCFASSLGEASFAKVEALLPAPPQRQGSSFEESVDYVRVEGYWIRRGGETIRKQEHFIVTPNISKSLRRLCRVLSGLRVPVLLEGPTAAGKTSMVQYLCALTGHRCVRINNHEHTDLSEYLGQFVFDAASRQLKFNYGPIVTAMKEGHWVILDELNLAPSQILEALNRILDDNREVYVPETGETIRSHPEFMIFATQNPANSIYGGRKQLSKAFCNRFVQLYIEGLGAADLQQVLHQRCAIPLSRAEKIVATFQSLQSCPMNSMAFERHSVLITLRDLIKWANRVRDDDAGLAYYGWCVIAEKLRDPADQEVVRGVLERCCLLSKPTKPKQLVVDFAMDASLRRFVGASGLSMGELFERERYLWFEGTTNRLLALLLTALENREPVLLVGETGVGKTTVCQLLAKLQGRRLNILNLSKNSEASDFIGSFRPIRGLKSFHTNLGMLVDYFEGDVRCPELVEYLRAALTVPLAQVDRVHFLEIMELVSGLLDDDGEGGGVVVGSEAERGAKRQKMKISPDEVRNVVDQLLKSFSNALFEWVDGPLTCSMERGEWFLADEISLADDAVLEKMNSVLEAESTLTIPEAGGSTLRVLRAHGDFRFLATMNPSGDHGKRELSPALLNRFTVIYIPSPDFENFEAMRRILGHYGAGQADWVAHAMAEVVRLHNARCPQQRLTLRDVIKWSEFMGANGSVDAFVRGAHVVFLDNMAPGSAGVTLSELLAIVSRHQEGVDVEGMRARYDDGRWVHGELARLEKAPLASMPSFTLGSRTSLCVVGKILRALEVDRPILLEGEPGVGKSASISALAGLYDTRLVRVNLSEHTDVMDLFGSDVPSVVDGNWKFVWSNGPVIDAAVNGYWVVLDELNLASQQVLEGLNALLDHRRETFIPELDRFIKCHENFRLFASQNSAVDGGGRKHLPKSFLNRFTKIYVPPLGEADCCAILGHLYRALSEDTVSRVVATLYQMRRLPSGRGWEWNLRDCLRFCDALAAQVPSDRFEAAFRFAFMSRLDSRDIYESVVSSMGISTLAAFSSRVLPFDWVPSKDCSDMDVDGGANLVMEAAAGENGTSALTVSNSCDIEPIWMQSQEEVCHTVCMAASLNFPVLLVGPGLSGKQSAIRAVSSRCGQPLVEITMLPCFDTSDLLGGFEQVGGMEGGSSAGSFRWVDSPLVEAIERGRWVLLTRIHNANPAILDRLNSLLEVNGSLALNESGNCDRVVRPHPNFRIFMTADGRQVGRLSRAFRNRCMEVHMDFPAAVRPPSGERLEAPFMVELRQQISDYLASMPSSGEESRVEQPVAIDLKCSVLIDGARLVKMLRGCTWSDCAAMSLCSGVVGSYLTQRFSGAYSHAGWLFLKHWCMVDQLVEASAFEASRFFPLEYRDTAFQVLERCFEWLNMPRSGAVCDALQLVCCFLERCTRFDDRLERDAVVAGFDLALPNSDAALWFMLRSTAADYDARYGAVERKFSPAVPRHYLDAILRRYLDNTGDLYEIHAMAYVFLFDSLRYFDIFGDGEFGMALVDRMVRMVSRGESAQPVLARVQFLLHLLARDARGIPETVHYVSQNVVAELLDMEDADNGLRRKHSGGFTDGDFVDHPVSFIGRRICSEVALGFELHRMGMGSLMACSTHFVVRPDANVRAAEVLDFVNACVQGEDVSKPIGSGSSSSSGLIMRHVESPNAAISKFVADRLRFLGCWLCHQFLVGEMDRKVLHKVHEYAVDLLKLHVELQSDLPSSSLAVVASVLVSLRRLMAGEDVRSSVYDIMLDSWAVSDVAGCGVDLDPVRYMVDIVNGGEQAARKGDETVAAPPLETLNAITGVMCFWGHVSAENGLPSLQANLRRIEALRHMLMEHMPAPQWSGLFAALSLVSPIVCRVINVDSGVMESGLRCIYLAITRDEPVVTGIFDAVTVQRVMEHSGLLGGKAAKGEKDSNVMVQRLSVQLIRLLMDLCESSVALRVTLLGDLWRVCGLLLLTAMPNTGMVIAEVRERLERAHRSELRGQLGCRLDTFVTSDTLSDGECCNEYRFLTERIANLGDEGGDSSCSLRVYVPEDGTDEAIGSMDVVALMRSLRSDLGTFVAETLKVGPDLSVRGDSQTLLNFRRYLLRQYVTLPEIVRPVMVGLTCLAHGLGSERSKAACGSTGKVPLSVQDKRVHKQCLQFPLNLLKRVAQGDLLSLGARFYDAGGPYDIYCYLNCLVSSLRLELLRPASMEPLKYAMLLVSGISSRLKIERAEGQTMRMSLLQSCIATAQRNVERGVHDLFPSQQEIIRAIVKDLGPLEEYESLEPDEEVVTEPEQNRELRQITAICKRLTVAVLSQSRLGLDVDCGSCGTEPSDVPMVDMVGRLPSQSSITRQMNAALCLGLVCAGDAGVVSTSDEGVFLSRRLMCASEEHFGYGGDRDKDSAAAFYRTVDVACCLKVWEIMVRLSERVKQLLAQFDRQQQLLDIDSMLSSMSRVKLPTLAPVLLVTLLENLVARVHKWNSISHSGISLRDLAAEAETLILDLRRRELKGWYAAIEGRLEAFREDAYGCLVYFTDMCSDVYDANVTLTDRVSNSVGEILQFALEAPVAHFGPTLDMLKVAALLYRDSKLPTEATMRCALENMLEFLELWRPAVEERIAALKEEARREIGELVKRINWSGNDYISIRALLQKQKAQLSSTLRRFQEGLAQPWSAVYAAAPVKWISEVDDTGEVEQGMNSEVSGDNSARESSLLETLRSNIDYVQANKNEISRVQITRITGEVGRMLSEVGYNATPGHDAGDWLRWLDFGASMRSKGCAAVEDARMHVMRALHIIFDLHESFRRDKDRFEHFSRNVDTNIFGYLVTLLRAAHANMVADVVEYEHCVALRCMSAIVGHGPVYELDRASFHQLLSVIDDVYETALQANDKDILGNKVCDVQSSDGSAVGGTYDVPSLLISVSEFRSWLEASSEMSVFNCDRNADSAVLVSSEWLDSLRAFFEEVSRGAGYPAPAIAFFQRDSSRAEALLAAARPVLQLPVVECREFKCKDADLPLACLYMAQLIDCISRVEPPAEEGQQETRDEWAAGTGLEDGTGAKNVSDEVDPEEGMFDNFKNESAPDRGDVSGENPSVDIDMEFEGDVLDLEASRECSDIEENENGARNEDFEDLQKQQLDEELVDSDPPLEGDGESMDIEGVSMEDTKDKADDVEGGQVDEPGRDNNYGSEVDQQKSSAEPESQPAEEDAGGVDDGLEAEGEHPSGEEATADGTSDPDPSMDLEDDLEVDDKDDGDTMEIDEGGEEGNNDGGDDEEVGEAADDEAVDEDGASPDKEPQARKRKEYEETPYGTEGETGNQIQPDDRLDVGGGSYEEDAFGGSFLGETSHSRGDGMLSFLDTIQRLESPTEPSGGEDLKLKHIRESMSNGQNRNENESILNELDESSNMEGVSASMDGSVAPTFDLLDVSNVERGQQEGDPTEVSDVVDPQKSGTEARPRPDNAVNEERVTDTEYESVHEVGIDMSGVLSGSVAVGAPVKPQLPSQASRSGNEGDRSVAAAMWRQYRDATSAISTSLCEQMRMILEPSLKSSLQGDYKTGKRISIKKLMAFIASNYQRDKIWLRRSKPSKRDYRVVLAIDNSRSMAVSNAGGLALKAFACIYQAMSVLEVGDLSVCKFGGDVPELLLEMDGGEDPSRVVAGMTFDEESHHSHETGLPELLKYVLRYLERRSERRKILVIISDGKFNKEKARPWIQATISNQVVPLLVILDPNTSGHKSILQMKQVKEIDGRLTVETFLSNFPFPYYAVIQNLDRLPNILSDLLRLRRIFTDEESGTNPLNYDGGNIGAYYNFMYPDNDDYPWSCVCSEKDFQLYQEKKMPYVRCRNQEDLSFHDFQANCDPKNSSNKPY</sequence>
<feature type="region of interest" description="Disordered" evidence="10">
    <location>
        <begin position="4327"/>
        <end position="4359"/>
    </location>
</feature>
<comment type="subcellular location">
    <subcellularLocation>
        <location evidence="1">Nucleus</location>
        <location evidence="1">Nucleolus</location>
    </subcellularLocation>
    <subcellularLocation>
        <location evidence="2">Nucleus</location>
        <location evidence="2">Nucleoplasm</location>
    </subcellularLocation>
</comment>
<dbReference type="Pfam" id="PF07728">
    <property type="entry name" value="AAA_5"/>
    <property type="match status" value="7"/>
</dbReference>
<dbReference type="InterPro" id="IPR012099">
    <property type="entry name" value="Midasin"/>
</dbReference>
<dbReference type="InterPro" id="IPR027417">
    <property type="entry name" value="P-loop_NTPase"/>
</dbReference>
<comment type="function">
    <text evidence="9">Nuclear chaperone required for maturation and nuclear export of pre-60S ribosome subunits.</text>
</comment>
<feature type="domain" description="VWFA" evidence="11">
    <location>
        <begin position="4534"/>
        <end position="4722"/>
    </location>
</feature>
<dbReference type="RefSeq" id="XP_067714283.1">
    <property type="nucleotide sequence ID" value="XM_067858182.1"/>
</dbReference>
<reference evidence="12 13" key="1">
    <citation type="submission" date="2021-06" db="EMBL/GenBank/DDBJ databases">
        <title>Genome sequence of Babesia caballi.</title>
        <authorList>
            <person name="Yamagishi J."/>
            <person name="Kidaka T."/>
            <person name="Ochi A."/>
        </authorList>
    </citation>
    <scope>NUCLEOTIDE SEQUENCE [LARGE SCALE GENOMIC DNA]</scope>
    <source>
        <strain evidence="12">USDA-D6B2</strain>
    </source>
</reference>
<dbReference type="InterPro" id="IPR002035">
    <property type="entry name" value="VWF_A"/>
</dbReference>
<dbReference type="GO" id="GO:0005524">
    <property type="term" value="F:ATP binding"/>
    <property type="evidence" value="ECO:0007669"/>
    <property type="project" value="UniProtKB-KW"/>
</dbReference>
<feature type="compositionally biased region" description="Basic and acidic residues" evidence="10">
    <location>
        <begin position="4021"/>
        <end position="4032"/>
    </location>
</feature>
<keyword evidence="7 9" id="KW-0143">Chaperone</keyword>
<feature type="compositionally biased region" description="Basic and acidic residues" evidence="10">
    <location>
        <begin position="4395"/>
        <end position="4413"/>
    </location>
</feature>
<dbReference type="GO" id="GO:0016887">
    <property type="term" value="F:ATP hydrolysis activity"/>
    <property type="evidence" value="ECO:0007669"/>
    <property type="project" value="InterPro"/>
</dbReference>
<protein>
    <recommendedName>
        <fullName evidence="4 9">Midasin</fullName>
    </recommendedName>
</protein>
<feature type="region of interest" description="Disordered" evidence="10">
    <location>
        <begin position="4374"/>
        <end position="4413"/>
    </location>
</feature>
<feature type="compositionally biased region" description="Polar residues" evidence="10">
    <location>
        <begin position="4327"/>
        <end position="4339"/>
    </location>
</feature>
<feature type="compositionally biased region" description="Acidic residues" evidence="10">
    <location>
        <begin position="4082"/>
        <end position="4100"/>
    </location>
</feature>
<evidence type="ECO:0000256" key="2">
    <source>
        <dbReference type="ARBA" id="ARBA00004642"/>
    </source>
</evidence>
<evidence type="ECO:0000313" key="13">
    <source>
        <dbReference type="Proteomes" id="UP001497744"/>
    </source>
</evidence>
<dbReference type="EMBL" id="BPLF01000001">
    <property type="protein sequence ID" value="GIX62214.1"/>
    <property type="molecule type" value="Genomic_DNA"/>
</dbReference>
<dbReference type="Proteomes" id="UP001497744">
    <property type="component" value="Unassembled WGS sequence"/>
</dbReference>
<dbReference type="GeneID" id="94193695"/>
<feature type="compositionally biased region" description="Acidic residues" evidence="10">
    <location>
        <begin position="4147"/>
        <end position="4161"/>
    </location>
</feature>
<dbReference type="PIRSF" id="PIRSF010340">
    <property type="entry name" value="Midasin"/>
    <property type="match status" value="1"/>
</dbReference>
<dbReference type="Pfam" id="PF17867">
    <property type="entry name" value="AAA_lid_7"/>
    <property type="match status" value="1"/>
</dbReference>
<feature type="region of interest" description="Disordered" evidence="10">
    <location>
        <begin position="3981"/>
        <end position="4040"/>
    </location>
</feature>
<dbReference type="InterPro" id="IPR025662">
    <property type="entry name" value="Sigma_54_int_dom_ATP-bd_1"/>
</dbReference>
<evidence type="ECO:0000256" key="9">
    <source>
        <dbReference type="PIRNR" id="PIRNR010340"/>
    </source>
</evidence>
<feature type="region of interest" description="Disordered" evidence="10">
    <location>
        <begin position="4057"/>
        <end position="4294"/>
    </location>
</feature>
<evidence type="ECO:0000259" key="11">
    <source>
        <dbReference type="PROSITE" id="PS50234"/>
    </source>
</evidence>
<evidence type="ECO:0000256" key="3">
    <source>
        <dbReference type="ARBA" id="ARBA00007188"/>
    </source>
</evidence>
<proteinExistence type="inferred from homology"/>
<feature type="compositionally biased region" description="Acidic residues" evidence="10">
    <location>
        <begin position="4181"/>
        <end position="4233"/>
    </location>
</feature>
<dbReference type="Gene3D" id="3.40.50.410">
    <property type="entry name" value="von Willebrand factor, type A domain"/>
    <property type="match status" value="1"/>
</dbReference>
<dbReference type="PROSITE" id="PS50234">
    <property type="entry name" value="VWFA"/>
    <property type="match status" value="1"/>
</dbReference>
<dbReference type="GO" id="GO:0030687">
    <property type="term" value="C:preribosome, large subunit precursor"/>
    <property type="evidence" value="ECO:0007669"/>
    <property type="project" value="TreeGrafter"/>
</dbReference>
<dbReference type="GO" id="GO:0005654">
    <property type="term" value="C:nucleoplasm"/>
    <property type="evidence" value="ECO:0007669"/>
    <property type="project" value="UniProtKB-SubCell"/>
</dbReference>
<dbReference type="GO" id="GO:0005730">
    <property type="term" value="C:nucleolus"/>
    <property type="evidence" value="ECO:0007669"/>
    <property type="project" value="UniProtKB-SubCell"/>
</dbReference>
<dbReference type="SUPFAM" id="SSF52540">
    <property type="entry name" value="P-loop containing nucleoside triphosphate hydrolases"/>
    <property type="match status" value="6"/>
</dbReference>
<dbReference type="SMART" id="SM00382">
    <property type="entry name" value="AAA"/>
    <property type="match status" value="4"/>
</dbReference>
<dbReference type="PROSITE" id="PS00675">
    <property type="entry name" value="SIGMA54_INTERACT_1"/>
    <property type="match status" value="2"/>
</dbReference>
<comment type="similarity">
    <text evidence="3 9">Belongs to the midasin family.</text>
</comment>
<name>A0AAV4LQH9_BABCB</name>
<dbReference type="InterPro" id="IPR036465">
    <property type="entry name" value="vWFA_dom_sf"/>
</dbReference>
<feature type="compositionally biased region" description="Basic and acidic residues" evidence="10">
    <location>
        <begin position="4066"/>
        <end position="4081"/>
    </location>
</feature>
<dbReference type="InterPro" id="IPR041190">
    <property type="entry name" value="Midasin_AAA_lid_5"/>
</dbReference>
<evidence type="ECO:0000256" key="5">
    <source>
        <dbReference type="ARBA" id="ARBA00022741"/>
    </source>
</evidence>
<dbReference type="Gene3D" id="3.40.50.300">
    <property type="entry name" value="P-loop containing nucleotide triphosphate hydrolases"/>
    <property type="match status" value="7"/>
</dbReference>
<dbReference type="GO" id="GO:0000055">
    <property type="term" value="P:ribosomal large subunit export from nucleus"/>
    <property type="evidence" value="ECO:0007669"/>
    <property type="project" value="TreeGrafter"/>
</dbReference>
<dbReference type="InterPro" id="IPR011704">
    <property type="entry name" value="ATPase_dyneun-rel_AAA"/>
</dbReference>
<evidence type="ECO:0000313" key="12">
    <source>
        <dbReference type="EMBL" id="GIX62214.1"/>
    </source>
</evidence>
<feature type="compositionally biased region" description="Low complexity" evidence="10">
    <location>
        <begin position="4250"/>
        <end position="4259"/>
    </location>
</feature>
<organism evidence="12 13">
    <name type="scientific">Babesia caballi</name>
    <dbReference type="NCBI Taxonomy" id="5871"/>
    <lineage>
        <taxon>Eukaryota</taxon>
        <taxon>Sar</taxon>
        <taxon>Alveolata</taxon>
        <taxon>Apicomplexa</taxon>
        <taxon>Aconoidasida</taxon>
        <taxon>Piroplasmida</taxon>
        <taxon>Babesiidae</taxon>
        <taxon>Babesia</taxon>
    </lineage>
</organism>
<dbReference type="FunFam" id="3.40.50.300:FF:000142">
    <property type="entry name" value="Midasin"/>
    <property type="match status" value="2"/>
</dbReference>
<comment type="caution">
    <text evidence="12">The sequence shown here is derived from an EMBL/GenBank/DDBJ whole genome shotgun (WGS) entry which is preliminary data.</text>
</comment>
<dbReference type="InterPro" id="IPR040848">
    <property type="entry name" value="AAA_lid_7"/>
</dbReference>
<dbReference type="PANTHER" id="PTHR48103">
    <property type="entry name" value="MIDASIN-RELATED"/>
    <property type="match status" value="1"/>
</dbReference>
<dbReference type="PANTHER" id="PTHR48103:SF2">
    <property type="entry name" value="MIDASIN"/>
    <property type="match status" value="1"/>
</dbReference>
<keyword evidence="6 9" id="KW-0067">ATP-binding</keyword>
<dbReference type="InterPro" id="IPR003593">
    <property type="entry name" value="AAA+_ATPase"/>
</dbReference>
<keyword evidence="5 9" id="KW-0547">Nucleotide-binding</keyword>
<keyword evidence="13" id="KW-1185">Reference proteome</keyword>
<evidence type="ECO:0000256" key="1">
    <source>
        <dbReference type="ARBA" id="ARBA00004604"/>
    </source>
</evidence>
<evidence type="ECO:0000256" key="10">
    <source>
        <dbReference type="SAM" id="MobiDB-lite"/>
    </source>
</evidence>
<evidence type="ECO:0000256" key="8">
    <source>
        <dbReference type="ARBA" id="ARBA00023242"/>
    </source>
</evidence>
<dbReference type="GO" id="GO:0000027">
    <property type="term" value="P:ribosomal large subunit assembly"/>
    <property type="evidence" value="ECO:0007669"/>
    <property type="project" value="InterPro"/>
</dbReference>
<feature type="compositionally biased region" description="Basic and acidic residues" evidence="10">
    <location>
        <begin position="4234"/>
        <end position="4248"/>
    </location>
</feature>
<evidence type="ECO:0000256" key="4">
    <source>
        <dbReference type="ARBA" id="ARBA00017143"/>
    </source>
</evidence>
<dbReference type="SUPFAM" id="SSF53300">
    <property type="entry name" value="vWA-like"/>
    <property type="match status" value="1"/>
</dbReference>